<dbReference type="InterPro" id="IPR011029">
    <property type="entry name" value="DEATH-like_dom_sf"/>
</dbReference>
<evidence type="ECO:0000259" key="7">
    <source>
        <dbReference type="PROSITE" id="PS50208"/>
    </source>
</evidence>
<evidence type="ECO:0000256" key="4">
    <source>
        <dbReference type="ARBA" id="ARBA00022801"/>
    </source>
</evidence>
<keyword evidence="4" id="KW-0378">Hydrolase</keyword>
<evidence type="ECO:0000256" key="5">
    <source>
        <dbReference type="ARBA" id="ARBA00022807"/>
    </source>
</evidence>
<accession>A0AAV2B708</accession>
<dbReference type="CDD" id="cd01671">
    <property type="entry name" value="CARD"/>
    <property type="match status" value="1"/>
</dbReference>
<keyword evidence="9" id="KW-1185">Reference proteome</keyword>
<dbReference type="Pfam" id="PF00656">
    <property type="entry name" value="Peptidase_C14"/>
    <property type="match status" value="1"/>
</dbReference>
<keyword evidence="3" id="KW-0053">Apoptosis</keyword>
<dbReference type="InterPro" id="IPR001309">
    <property type="entry name" value="Pept_C14_p20"/>
</dbReference>
<proteinExistence type="inferred from homology"/>
<dbReference type="GO" id="GO:0004197">
    <property type="term" value="F:cysteine-type endopeptidase activity"/>
    <property type="evidence" value="ECO:0007669"/>
    <property type="project" value="InterPro"/>
</dbReference>
<dbReference type="SUPFAM" id="SSF52129">
    <property type="entry name" value="Caspase-like"/>
    <property type="match status" value="1"/>
</dbReference>
<dbReference type="Gene3D" id="1.10.533.10">
    <property type="entry name" value="Death Domain, Fas"/>
    <property type="match status" value="1"/>
</dbReference>
<organism evidence="8 9">
    <name type="scientific">Larinioides sclopetarius</name>
    <dbReference type="NCBI Taxonomy" id="280406"/>
    <lineage>
        <taxon>Eukaryota</taxon>
        <taxon>Metazoa</taxon>
        <taxon>Ecdysozoa</taxon>
        <taxon>Arthropoda</taxon>
        <taxon>Chelicerata</taxon>
        <taxon>Arachnida</taxon>
        <taxon>Araneae</taxon>
        <taxon>Araneomorphae</taxon>
        <taxon>Entelegynae</taxon>
        <taxon>Araneoidea</taxon>
        <taxon>Araneidae</taxon>
        <taxon>Larinioides</taxon>
    </lineage>
</organism>
<dbReference type="GO" id="GO:0006508">
    <property type="term" value="P:proteolysis"/>
    <property type="evidence" value="ECO:0007669"/>
    <property type="project" value="UniProtKB-KW"/>
</dbReference>
<dbReference type="SMART" id="SM00115">
    <property type="entry name" value="CASc"/>
    <property type="match status" value="1"/>
</dbReference>
<dbReference type="GO" id="GO:0006915">
    <property type="term" value="P:apoptotic process"/>
    <property type="evidence" value="ECO:0007669"/>
    <property type="project" value="UniProtKB-KW"/>
</dbReference>
<keyword evidence="5" id="KW-0788">Thiol protease</keyword>
<dbReference type="PANTHER" id="PTHR47901">
    <property type="entry name" value="CASPASE RECRUITMENT DOMAIN-CONTAINING PROTEIN 18"/>
    <property type="match status" value="1"/>
</dbReference>
<dbReference type="PANTHER" id="PTHR47901:SF8">
    <property type="entry name" value="CASPASE-3"/>
    <property type="match status" value="1"/>
</dbReference>
<comment type="similarity">
    <text evidence="1">Belongs to the peptidase C14A family.</text>
</comment>
<dbReference type="InterPro" id="IPR002398">
    <property type="entry name" value="Pept_C14"/>
</dbReference>
<sequence length="321" mass="37203">MDYRHREVIKKYSPILRQSINLDQDDMVDCLSKSKIFTTRMLKDIYHGKASFFEELPTRGPDAFFQFIKLLKRNSHTPIADKLCHVAIPAYQISNKNGYSHITLNYEFEKINSEGLERGFILEASNLDSALQKKFNCNYNVNRKADELYSDLKEFSEMDSLGSANSCIVIILSFGTKDKNSKVIYGSDGEYVRLHDILNLFSDANCPSLKHKPKIFLLPSFDDSHSDSIERVELSTDVNDTFLWYFPPVKFYKCVNNVQDGKFFGQILSEKIRTDDLAYDFESVLKSSYKVFINQLNRENIPIDDPEFEQLGFCREKILFT</sequence>
<dbReference type="AlphaFoldDB" id="A0AAV2B708"/>
<dbReference type="InterPro" id="IPR029030">
    <property type="entry name" value="Caspase-like_dom_sf"/>
</dbReference>
<feature type="domain" description="Caspase family p20" evidence="7">
    <location>
        <begin position="96"/>
        <end position="218"/>
    </location>
</feature>
<protein>
    <recommendedName>
        <fullName evidence="7">Caspase family p20 domain-containing protein</fullName>
    </recommendedName>
</protein>
<name>A0AAV2B708_9ARAC</name>
<dbReference type="InterPro" id="IPR011600">
    <property type="entry name" value="Pept_C14_caspase"/>
</dbReference>
<evidence type="ECO:0000313" key="8">
    <source>
        <dbReference type="EMBL" id="CAL1292018.1"/>
    </source>
</evidence>
<evidence type="ECO:0000256" key="6">
    <source>
        <dbReference type="ARBA" id="ARBA00023145"/>
    </source>
</evidence>
<dbReference type="EMBL" id="CAXIEN010000297">
    <property type="protein sequence ID" value="CAL1292018.1"/>
    <property type="molecule type" value="Genomic_DNA"/>
</dbReference>
<dbReference type="Proteomes" id="UP001497382">
    <property type="component" value="Unassembled WGS sequence"/>
</dbReference>
<comment type="caution">
    <text evidence="8">The sequence shown here is derived from an EMBL/GenBank/DDBJ whole genome shotgun (WGS) entry which is preliminary data.</text>
</comment>
<evidence type="ECO:0000256" key="3">
    <source>
        <dbReference type="ARBA" id="ARBA00022703"/>
    </source>
</evidence>
<reference evidence="8 9" key="1">
    <citation type="submission" date="2024-04" db="EMBL/GenBank/DDBJ databases">
        <authorList>
            <person name="Rising A."/>
            <person name="Reimegard J."/>
            <person name="Sonavane S."/>
            <person name="Akerstrom W."/>
            <person name="Nylinder S."/>
            <person name="Hedman E."/>
            <person name="Kallberg Y."/>
        </authorList>
    </citation>
    <scope>NUCLEOTIDE SEQUENCE [LARGE SCALE GENOMIC DNA]</scope>
</reference>
<gene>
    <name evidence="8" type="ORF">LARSCL_LOCUS17411</name>
</gene>
<keyword evidence="6" id="KW-0865">Zymogen</keyword>
<dbReference type="SUPFAM" id="SSF47986">
    <property type="entry name" value="DEATH domain"/>
    <property type="match status" value="1"/>
</dbReference>
<evidence type="ECO:0000256" key="2">
    <source>
        <dbReference type="ARBA" id="ARBA00022670"/>
    </source>
</evidence>
<evidence type="ECO:0000256" key="1">
    <source>
        <dbReference type="ARBA" id="ARBA00010134"/>
    </source>
</evidence>
<evidence type="ECO:0000313" key="9">
    <source>
        <dbReference type="Proteomes" id="UP001497382"/>
    </source>
</evidence>
<keyword evidence="2" id="KW-0645">Protease</keyword>
<dbReference type="Gene3D" id="3.40.50.1460">
    <property type="match status" value="1"/>
</dbReference>
<dbReference type="InterPro" id="IPR015917">
    <property type="entry name" value="Pept_C14A"/>
</dbReference>
<dbReference type="PROSITE" id="PS50208">
    <property type="entry name" value="CASPASE_P20"/>
    <property type="match status" value="1"/>
</dbReference>